<dbReference type="Proteomes" id="UP000016568">
    <property type="component" value="Unassembled WGS sequence"/>
</dbReference>
<keyword evidence="1" id="KW-0808">Transferase</keyword>
<keyword evidence="9" id="KW-1185">Reference proteome</keyword>
<dbReference type="CDD" id="cd05387">
    <property type="entry name" value="BY-kinase"/>
    <property type="match status" value="1"/>
</dbReference>
<dbReference type="Gene3D" id="3.40.50.300">
    <property type="entry name" value="P-loop containing nucleotide triphosphate hydrolases"/>
    <property type="match status" value="1"/>
</dbReference>
<evidence type="ECO:0000256" key="2">
    <source>
        <dbReference type="ARBA" id="ARBA00022741"/>
    </source>
</evidence>
<evidence type="ECO:0000259" key="7">
    <source>
        <dbReference type="Pfam" id="PF13614"/>
    </source>
</evidence>
<keyword evidence="2" id="KW-0547">Nucleotide-binding</keyword>
<keyword evidence="4" id="KW-0067">ATP-binding</keyword>
<organism evidence="8 9">
    <name type="scientific">Caenibius tardaugens NBRC 16725</name>
    <dbReference type="NCBI Taxonomy" id="1219035"/>
    <lineage>
        <taxon>Bacteria</taxon>
        <taxon>Pseudomonadati</taxon>
        <taxon>Pseudomonadota</taxon>
        <taxon>Alphaproteobacteria</taxon>
        <taxon>Sphingomonadales</taxon>
        <taxon>Erythrobacteraceae</taxon>
        <taxon>Caenibius</taxon>
    </lineage>
</organism>
<dbReference type="OrthoDB" id="9775724at2"/>
<name>U2ZZN5_9SPHN</name>
<dbReference type="InterPro" id="IPR050445">
    <property type="entry name" value="Bact_polysacc_biosynth/exp"/>
</dbReference>
<keyword evidence="5" id="KW-0829">Tyrosine-protein kinase</keyword>
<protein>
    <submittedName>
        <fullName evidence="8">Putative exopolysaccharide biosynthesis protein</fullName>
    </submittedName>
</protein>
<dbReference type="PANTHER" id="PTHR32309">
    <property type="entry name" value="TYROSINE-PROTEIN KINASE"/>
    <property type="match status" value="1"/>
</dbReference>
<keyword evidence="3" id="KW-0418">Kinase</keyword>
<dbReference type="EMBL" id="BASZ01000002">
    <property type="protein sequence ID" value="GAD47988.1"/>
    <property type="molecule type" value="Genomic_DNA"/>
</dbReference>
<evidence type="ECO:0000256" key="6">
    <source>
        <dbReference type="SAM" id="MobiDB-lite"/>
    </source>
</evidence>
<dbReference type="RefSeq" id="WP_021688895.1">
    <property type="nucleotide sequence ID" value="NZ_BASZ01000002.1"/>
</dbReference>
<accession>U2ZZN5</accession>
<feature type="domain" description="AAA" evidence="7">
    <location>
        <begin position="177"/>
        <end position="294"/>
    </location>
</feature>
<evidence type="ECO:0000256" key="5">
    <source>
        <dbReference type="ARBA" id="ARBA00023137"/>
    </source>
</evidence>
<evidence type="ECO:0000256" key="1">
    <source>
        <dbReference type="ARBA" id="ARBA00022679"/>
    </source>
</evidence>
<feature type="region of interest" description="Disordered" evidence="6">
    <location>
        <begin position="1"/>
        <end position="21"/>
    </location>
</feature>
<evidence type="ECO:0000313" key="8">
    <source>
        <dbReference type="EMBL" id="GAD47988.1"/>
    </source>
</evidence>
<proteinExistence type="predicted"/>
<evidence type="ECO:0000256" key="4">
    <source>
        <dbReference type="ARBA" id="ARBA00022840"/>
    </source>
</evidence>
<dbReference type="SUPFAM" id="SSF52540">
    <property type="entry name" value="P-loop containing nucleoside triphosphate hydrolases"/>
    <property type="match status" value="1"/>
</dbReference>
<dbReference type="KEGG" id="ntd:EGO55_20265"/>
<comment type="caution">
    <text evidence="8">The sequence shown here is derived from an EMBL/GenBank/DDBJ whole genome shotgun (WGS) entry which is preliminary data.</text>
</comment>
<dbReference type="AlphaFoldDB" id="U2ZZN5"/>
<dbReference type="eggNOG" id="COG0489">
    <property type="taxonomic scope" value="Bacteria"/>
</dbReference>
<dbReference type="InterPro" id="IPR025669">
    <property type="entry name" value="AAA_dom"/>
</dbReference>
<evidence type="ECO:0000256" key="3">
    <source>
        <dbReference type="ARBA" id="ARBA00022777"/>
    </source>
</evidence>
<dbReference type="Pfam" id="PF13614">
    <property type="entry name" value="AAA_31"/>
    <property type="match status" value="1"/>
</dbReference>
<dbReference type="InterPro" id="IPR027417">
    <property type="entry name" value="P-loop_NTPase"/>
</dbReference>
<dbReference type="InterPro" id="IPR005702">
    <property type="entry name" value="Wzc-like_C"/>
</dbReference>
<reference evidence="8 9" key="1">
    <citation type="submission" date="2013-09" db="EMBL/GenBank/DDBJ databases">
        <title>Whole genome shotgun sequence of Novosphingobium tardaugens NBRC 16725.</title>
        <authorList>
            <person name="Isaki S."/>
            <person name="Hosoyama A."/>
            <person name="Tsuchikane K."/>
            <person name="Katsumata H."/>
            <person name="Ando Y."/>
            <person name="Yamazaki S."/>
            <person name="Fujita N."/>
        </authorList>
    </citation>
    <scope>NUCLEOTIDE SEQUENCE [LARGE SCALE GENOMIC DNA]</scope>
    <source>
        <strain evidence="8 9">NBRC 16725</strain>
    </source>
</reference>
<gene>
    <name evidence="8" type="ORF">NT2_02_00710</name>
</gene>
<sequence>MTDQSNPPTPPKKAPDGNSLLERATKAFDIGGLTPAPVPADIVAPATVRAPSRAVVRDSAAAVATGEAFPDQPPLIQPTRDDAAEPQVAHVDHSAPVGPLDPEPLHTRAIAFAGEQQRIDRTHLREQGMILPEGAVTGLLEEFRIVKRQVLETVRASLARNKGSRGQRVLICSPHPGEGKTFCAVNLALSVAAEKDSEVLLVDADFAKPSVLSTLGLQGGPGLMDALADSSLAIEDCVLTTDVPGLYVLPAGSQANHDSEYLASSRTGELLDRLTQGAPNRIVIFDSPPALAASPAAELAKHVGQAVLVARADETGQNALEDACHLLSACPDIRLLLNAARFSPSGRKFGSYYGYAE</sequence>
<evidence type="ECO:0000313" key="9">
    <source>
        <dbReference type="Proteomes" id="UP000016568"/>
    </source>
</evidence>
<dbReference type="PANTHER" id="PTHR32309:SF31">
    <property type="entry name" value="CAPSULAR EXOPOLYSACCHARIDE FAMILY"/>
    <property type="match status" value="1"/>
</dbReference>